<organism evidence="2">
    <name type="scientific">Amblyomma triste</name>
    <name type="common">Neotropical tick</name>
    <dbReference type="NCBI Taxonomy" id="251400"/>
    <lineage>
        <taxon>Eukaryota</taxon>
        <taxon>Metazoa</taxon>
        <taxon>Ecdysozoa</taxon>
        <taxon>Arthropoda</taxon>
        <taxon>Chelicerata</taxon>
        <taxon>Arachnida</taxon>
        <taxon>Acari</taxon>
        <taxon>Parasitiformes</taxon>
        <taxon>Ixodida</taxon>
        <taxon>Ixodoidea</taxon>
        <taxon>Ixodidae</taxon>
        <taxon>Amblyomminae</taxon>
        <taxon>Amblyomma</taxon>
    </lineage>
</organism>
<protein>
    <submittedName>
        <fullName evidence="2">Uncharacterized protein</fullName>
    </submittedName>
</protein>
<accession>A0A023G1F2</accession>
<proteinExistence type="evidence at transcript level"/>
<keyword evidence="1" id="KW-1133">Transmembrane helix</keyword>
<evidence type="ECO:0000256" key="1">
    <source>
        <dbReference type="SAM" id="Phobius"/>
    </source>
</evidence>
<dbReference type="EMBL" id="GBBM01007976">
    <property type="protein sequence ID" value="JAC27442.1"/>
    <property type="molecule type" value="mRNA"/>
</dbReference>
<sequence>MQYFMYYIISWCITLHFKTAEILTFFAYIFNVFLYYSKYLHGYTNACTFLMIFASRTGFLEQACGRKIEEHLRKERCVFFF</sequence>
<keyword evidence="1" id="KW-0812">Transmembrane</keyword>
<dbReference type="AlphaFoldDB" id="A0A023G1F2"/>
<name>A0A023G1F2_AMBTT</name>
<feature type="transmembrane region" description="Helical" evidence="1">
    <location>
        <begin position="6"/>
        <end position="30"/>
    </location>
</feature>
<keyword evidence="1" id="KW-0472">Membrane</keyword>
<reference evidence="2" key="1">
    <citation type="submission" date="2014-03" db="EMBL/GenBank/DDBJ databases">
        <title>The sialotranscriptome of Amblyomma triste, Amblyomma parvum and Amblyomma cajennense ticks, uncovered by 454-based RNA-seq.</title>
        <authorList>
            <person name="Garcia G.R."/>
            <person name="Gardinassi L.G."/>
            <person name="Ribeiro J.M."/>
            <person name="Anatriello E."/>
            <person name="Ferreira B.R."/>
            <person name="Moreira H.N."/>
            <person name="Mafra C."/>
            <person name="Olegario M.M."/>
            <person name="Szabo P.J."/>
            <person name="Miranda-Santos I.K."/>
            <person name="Maruyama S.R."/>
        </authorList>
    </citation>
    <scope>NUCLEOTIDE SEQUENCE</scope>
    <source>
        <strain evidence="2">Mato Grasso do Sul</strain>
        <tissue evidence="2">Salivary glands</tissue>
    </source>
</reference>
<evidence type="ECO:0000313" key="2">
    <source>
        <dbReference type="EMBL" id="JAC27442.1"/>
    </source>
</evidence>